<feature type="region of interest" description="Disordered" evidence="1">
    <location>
        <begin position="472"/>
        <end position="493"/>
    </location>
</feature>
<feature type="region of interest" description="Disordered" evidence="1">
    <location>
        <begin position="284"/>
        <end position="311"/>
    </location>
</feature>
<feature type="compositionally biased region" description="Basic and acidic residues" evidence="1">
    <location>
        <begin position="284"/>
        <end position="302"/>
    </location>
</feature>
<feature type="compositionally biased region" description="Polar residues" evidence="1">
    <location>
        <begin position="473"/>
        <end position="483"/>
    </location>
</feature>
<evidence type="ECO:0000313" key="3">
    <source>
        <dbReference type="Proteomes" id="UP000053477"/>
    </source>
</evidence>
<evidence type="ECO:0000256" key="1">
    <source>
        <dbReference type="SAM" id="MobiDB-lite"/>
    </source>
</evidence>
<evidence type="ECO:0000313" key="2">
    <source>
        <dbReference type="EMBL" id="KLO05888.1"/>
    </source>
</evidence>
<dbReference type="EMBL" id="KQ086257">
    <property type="protein sequence ID" value="KLO05888.1"/>
    <property type="molecule type" value="Genomic_DNA"/>
</dbReference>
<dbReference type="AlphaFoldDB" id="A0A0H2R8Q3"/>
<feature type="compositionally biased region" description="Basic and acidic residues" evidence="1">
    <location>
        <begin position="31"/>
        <end position="49"/>
    </location>
</feature>
<feature type="region of interest" description="Disordered" evidence="1">
    <location>
        <begin position="31"/>
        <end position="60"/>
    </location>
</feature>
<keyword evidence="3" id="KW-1185">Reference proteome</keyword>
<protein>
    <submittedName>
        <fullName evidence="2">Uncharacterized protein</fullName>
    </submittedName>
</protein>
<organism evidence="2 3">
    <name type="scientific">Schizopora paradoxa</name>
    <dbReference type="NCBI Taxonomy" id="27342"/>
    <lineage>
        <taxon>Eukaryota</taxon>
        <taxon>Fungi</taxon>
        <taxon>Dikarya</taxon>
        <taxon>Basidiomycota</taxon>
        <taxon>Agaricomycotina</taxon>
        <taxon>Agaricomycetes</taxon>
        <taxon>Hymenochaetales</taxon>
        <taxon>Schizoporaceae</taxon>
        <taxon>Schizopora</taxon>
    </lineage>
</organism>
<feature type="compositionally biased region" description="Acidic residues" evidence="1">
    <location>
        <begin position="484"/>
        <end position="493"/>
    </location>
</feature>
<sequence length="493" mass="56267">MLNLARTRRSWIAGVRHRTASGTGTFLLAETSREPQRQERKVPTIEKSHIPHKNSPPEIWTRKTPEYGRLTRRLSEERGTRMEMESGAFEITSVFWTSSFWILDSGVKFLYAPSSSLRNTRSIEIQLRGMRDRRMVDSDDLSVERAWRGELEVEEEAREERFRESGTMKRSVWRGDSGHSTKHARRVDELISFHPIPSGLHASLPLLLVQQLITSRFLAPPSSTCMSVFTNEWQSAYESGDVEIRRARSSFTRPTPSSEPTILNSTVIDASVRPSDRLSRITETLRRETQRESLPVHREEPGSVHPLSGVQGLARDLRVPERWRRVGLGDLEDDDEADDGSCIVIMLLEVEDAIDDGRWVGWRMEDIRWRVEDVRKDGPTVNEHRQRQQPEELELDTTRTLKHMNPSQPIPLVSSKYSSLSLSLSVSHSHSLSLVPRHVIRVVIDNDSLPLLRIPTSWSFVFHPPSCHGPNDVQRSACQGSDTNNDEPAVEDA</sequence>
<dbReference type="Proteomes" id="UP000053477">
    <property type="component" value="Unassembled WGS sequence"/>
</dbReference>
<dbReference type="InParanoid" id="A0A0H2R8Q3"/>
<reference evidence="2 3" key="1">
    <citation type="submission" date="2015-04" db="EMBL/GenBank/DDBJ databases">
        <title>Complete genome sequence of Schizopora paradoxa KUC8140, a cosmopolitan wood degrader in East Asia.</title>
        <authorList>
            <consortium name="DOE Joint Genome Institute"/>
            <person name="Min B."/>
            <person name="Park H."/>
            <person name="Jang Y."/>
            <person name="Kim J.-J."/>
            <person name="Kim K.H."/>
            <person name="Pangilinan J."/>
            <person name="Lipzen A."/>
            <person name="Riley R."/>
            <person name="Grigoriev I.V."/>
            <person name="Spatafora J.W."/>
            <person name="Choi I.-G."/>
        </authorList>
    </citation>
    <scope>NUCLEOTIDE SEQUENCE [LARGE SCALE GENOMIC DNA]</scope>
    <source>
        <strain evidence="2 3">KUC8140</strain>
    </source>
</reference>
<accession>A0A0H2R8Q3</accession>
<gene>
    <name evidence="2" type="ORF">SCHPADRAFT_895904</name>
</gene>
<name>A0A0H2R8Q3_9AGAM</name>
<proteinExistence type="predicted"/>